<dbReference type="CDD" id="cd07981">
    <property type="entry name" value="HFD_TAF12"/>
    <property type="match status" value="1"/>
</dbReference>
<dbReference type="AlphaFoldDB" id="A0A507FC10"/>
<dbReference type="GO" id="GO:0051123">
    <property type="term" value="P:RNA polymerase II preinitiation complex assembly"/>
    <property type="evidence" value="ECO:0007669"/>
    <property type="project" value="TreeGrafter"/>
</dbReference>
<dbReference type="PANTHER" id="PTHR12264:SF21">
    <property type="entry name" value="TRANSCRIPTION INITIATION FACTOR TFIID SUBUNIT 12"/>
    <property type="match status" value="1"/>
</dbReference>
<dbReference type="Gene3D" id="1.10.20.10">
    <property type="entry name" value="Histone, subunit A"/>
    <property type="match status" value="1"/>
</dbReference>
<sequence>MQSQPQAPAQLISLSQIRKMASIIDPREKLDADLEQMLVEVATDFLADAGTQALALAQHRGEDTVNVDDVMLAIDRKYHIKVPGFNQDIQTVSAKAGVKKMPTRAHAGAVQAIRAAAVAEDKKQRKKKGELDTGSSSGRGRRKRV</sequence>
<evidence type="ECO:0000256" key="2">
    <source>
        <dbReference type="ARBA" id="ARBA00007530"/>
    </source>
</evidence>
<dbReference type="GO" id="GO:0005669">
    <property type="term" value="C:transcription factor TFIID complex"/>
    <property type="evidence" value="ECO:0007669"/>
    <property type="project" value="InterPro"/>
</dbReference>
<keyword evidence="4" id="KW-0804">Transcription</keyword>
<dbReference type="GO" id="GO:0017025">
    <property type="term" value="F:TBP-class protein binding"/>
    <property type="evidence" value="ECO:0007669"/>
    <property type="project" value="TreeGrafter"/>
</dbReference>
<dbReference type="SUPFAM" id="SSF47113">
    <property type="entry name" value="Histone-fold"/>
    <property type="match status" value="1"/>
</dbReference>
<comment type="subcellular location">
    <subcellularLocation>
        <location evidence="1">Nucleus</location>
    </subcellularLocation>
</comment>
<evidence type="ECO:0000313" key="9">
    <source>
        <dbReference type="Proteomes" id="UP000320333"/>
    </source>
</evidence>
<evidence type="ECO:0000259" key="7">
    <source>
        <dbReference type="Pfam" id="PF03847"/>
    </source>
</evidence>
<gene>
    <name evidence="8" type="ORF">CcCBS67573_g04869</name>
</gene>
<evidence type="ECO:0000313" key="8">
    <source>
        <dbReference type="EMBL" id="TPX73871.1"/>
    </source>
</evidence>
<comment type="caution">
    <text evidence="8">The sequence shown here is derived from an EMBL/GenBank/DDBJ whole genome shotgun (WGS) entry which is preliminary data.</text>
</comment>
<feature type="region of interest" description="Disordered" evidence="6">
    <location>
        <begin position="118"/>
        <end position="145"/>
    </location>
</feature>
<evidence type="ECO:0000256" key="6">
    <source>
        <dbReference type="SAM" id="MobiDB-lite"/>
    </source>
</evidence>
<dbReference type="GO" id="GO:0003677">
    <property type="term" value="F:DNA binding"/>
    <property type="evidence" value="ECO:0007669"/>
    <property type="project" value="TreeGrafter"/>
</dbReference>
<keyword evidence="5" id="KW-0539">Nucleus</keyword>
<name>A0A507FC10_9FUNG</name>
<feature type="domain" description="Transcription initiation factor TFIID subunit 12" evidence="7">
    <location>
        <begin position="16"/>
        <end position="80"/>
    </location>
</feature>
<dbReference type="GO" id="GO:0000124">
    <property type="term" value="C:SAGA complex"/>
    <property type="evidence" value="ECO:0007669"/>
    <property type="project" value="InterPro"/>
</dbReference>
<dbReference type="OrthoDB" id="2193432at2759"/>
<dbReference type="PANTHER" id="PTHR12264">
    <property type="entry name" value="TRANSCRIPTION INITIATION FACTOR TFIID SUBUNIT 12"/>
    <property type="match status" value="1"/>
</dbReference>
<protein>
    <recommendedName>
        <fullName evidence="7">Transcription initiation factor TFIID subunit 12 domain-containing protein</fullName>
    </recommendedName>
</protein>
<dbReference type="Proteomes" id="UP000320333">
    <property type="component" value="Unassembled WGS sequence"/>
</dbReference>
<evidence type="ECO:0000256" key="4">
    <source>
        <dbReference type="ARBA" id="ARBA00023163"/>
    </source>
</evidence>
<organism evidence="8 9">
    <name type="scientific">Chytriomyces confervae</name>
    <dbReference type="NCBI Taxonomy" id="246404"/>
    <lineage>
        <taxon>Eukaryota</taxon>
        <taxon>Fungi</taxon>
        <taxon>Fungi incertae sedis</taxon>
        <taxon>Chytridiomycota</taxon>
        <taxon>Chytridiomycota incertae sedis</taxon>
        <taxon>Chytridiomycetes</taxon>
        <taxon>Chytridiales</taxon>
        <taxon>Chytriomycetaceae</taxon>
        <taxon>Chytriomyces</taxon>
    </lineage>
</organism>
<evidence type="ECO:0000256" key="3">
    <source>
        <dbReference type="ARBA" id="ARBA00023015"/>
    </source>
</evidence>
<evidence type="ECO:0000256" key="5">
    <source>
        <dbReference type="ARBA" id="ARBA00023242"/>
    </source>
</evidence>
<dbReference type="EMBL" id="QEAP01000160">
    <property type="protein sequence ID" value="TPX73871.1"/>
    <property type="molecule type" value="Genomic_DNA"/>
</dbReference>
<dbReference type="InterPro" id="IPR003228">
    <property type="entry name" value="TFIID_TAF12_dom"/>
</dbReference>
<keyword evidence="9" id="KW-1185">Reference proteome</keyword>
<dbReference type="STRING" id="246404.A0A507FC10"/>
<dbReference type="InterPro" id="IPR009072">
    <property type="entry name" value="Histone-fold"/>
</dbReference>
<dbReference type="GO" id="GO:0046982">
    <property type="term" value="F:protein heterodimerization activity"/>
    <property type="evidence" value="ECO:0007669"/>
    <property type="project" value="InterPro"/>
</dbReference>
<proteinExistence type="inferred from homology"/>
<reference evidence="8 9" key="1">
    <citation type="journal article" date="2019" name="Sci. Rep.">
        <title>Comparative genomics of chytrid fungi reveal insights into the obligate biotrophic and pathogenic lifestyle of Synchytrium endobioticum.</title>
        <authorList>
            <person name="van de Vossenberg B.T.L.H."/>
            <person name="Warris S."/>
            <person name="Nguyen H.D.T."/>
            <person name="van Gent-Pelzer M.P.E."/>
            <person name="Joly D.L."/>
            <person name="van de Geest H.C."/>
            <person name="Bonants P.J.M."/>
            <person name="Smith D.S."/>
            <person name="Levesque C.A."/>
            <person name="van der Lee T.A.J."/>
        </authorList>
    </citation>
    <scope>NUCLEOTIDE SEQUENCE [LARGE SCALE GENOMIC DNA]</scope>
    <source>
        <strain evidence="8 9">CBS 675.73</strain>
    </source>
</reference>
<evidence type="ECO:0000256" key="1">
    <source>
        <dbReference type="ARBA" id="ARBA00004123"/>
    </source>
</evidence>
<comment type="similarity">
    <text evidence="2">Belongs to the TAF12 family.</text>
</comment>
<dbReference type="Pfam" id="PF03847">
    <property type="entry name" value="TFIID_20kDa"/>
    <property type="match status" value="1"/>
</dbReference>
<dbReference type="InterPro" id="IPR037794">
    <property type="entry name" value="TAF12"/>
</dbReference>
<keyword evidence="3" id="KW-0805">Transcription regulation</keyword>
<accession>A0A507FC10</accession>